<keyword evidence="3" id="KW-1185">Reference proteome</keyword>
<dbReference type="Proteomes" id="UP000509303">
    <property type="component" value="Chromosome"/>
</dbReference>
<organism evidence="2 3">
    <name type="scientific">Streptomyces buecherae</name>
    <dbReference type="NCBI Taxonomy" id="2763006"/>
    <lineage>
        <taxon>Bacteria</taxon>
        <taxon>Bacillati</taxon>
        <taxon>Actinomycetota</taxon>
        <taxon>Actinomycetes</taxon>
        <taxon>Kitasatosporales</taxon>
        <taxon>Streptomycetaceae</taxon>
        <taxon>Streptomyces</taxon>
    </lineage>
</organism>
<proteinExistence type="predicted"/>
<protein>
    <submittedName>
        <fullName evidence="2">Uncharacterized protein</fullName>
    </submittedName>
</protein>
<dbReference type="AlphaFoldDB" id="A0A7H8N270"/>
<feature type="compositionally biased region" description="Basic and acidic residues" evidence="1">
    <location>
        <begin position="152"/>
        <end position="173"/>
    </location>
</feature>
<feature type="region of interest" description="Disordered" evidence="1">
    <location>
        <begin position="116"/>
        <end position="182"/>
    </location>
</feature>
<feature type="compositionally biased region" description="Low complexity" evidence="1">
    <location>
        <begin position="135"/>
        <end position="150"/>
    </location>
</feature>
<reference evidence="2 3" key="1">
    <citation type="submission" date="2020-06" db="EMBL/GenBank/DDBJ databases">
        <title>Genome mining for natural products.</title>
        <authorList>
            <person name="Zhang B."/>
            <person name="Shi J."/>
            <person name="Ge H."/>
        </authorList>
    </citation>
    <scope>NUCLEOTIDE SEQUENCE [LARGE SCALE GENOMIC DNA]</scope>
    <source>
        <strain evidence="2 3">NA00687</strain>
    </source>
</reference>
<name>A0A7H8N270_9ACTN</name>
<feature type="region of interest" description="Disordered" evidence="1">
    <location>
        <begin position="375"/>
        <end position="395"/>
    </location>
</feature>
<evidence type="ECO:0000256" key="1">
    <source>
        <dbReference type="SAM" id="MobiDB-lite"/>
    </source>
</evidence>
<dbReference type="EMBL" id="CP054929">
    <property type="protein sequence ID" value="QKW48594.1"/>
    <property type="molecule type" value="Genomic_DNA"/>
</dbReference>
<evidence type="ECO:0000313" key="2">
    <source>
        <dbReference type="EMBL" id="QKW48594.1"/>
    </source>
</evidence>
<dbReference type="RefSeq" id="WP_176160306.1">
    <property type="nucleotide sequence ID" value="NZ_CP054929.1"/>
</dbReference>
<evidence type="ECO:0000313" key="3">
    <source>
        <dbReference type="Proteomes" id="UP000509303"/>
    </source>
</evidence>
<gene>
    <name evidence="2" type="ORF">HUT08_02455</name>
</gene>
<feature type="compositionally biased region" description="Basic and acidic residues" evidence="1">
    <location>
        <begin position="121"/>
        <end position="131"/>
    </location>
</feature>
<accession>A0A7H8N270</accession>
<sequence>MDLTRALLRFAARTPHVLIVPVPGADGPRGEVEHAVAVRRWREATGPADTDVLVVAGRPGPEMRVVVADVWRRVPAPRLRVDVNPRTSPADIGRRLDQVPGLLADPHRARVEAVTAASDTHSVRERVGEHHHPAHGAGAPGAWDHAGPARHGAHDAAGHGDHDGGHHDHHHTDMPLPGGLGMAEVAEDRDGLTLDVLRLPLGPVLPDWPAGLVVDVVMQGDVISSAEARFLDGPHAARDAGESGAVVRELDVVARVLAVAGWAGPAARARFLRDRTRAGASRREIADDLLALVRRVRRSRVLHLMLRDLGRDQRVDVADSLRRRLSRIEAHALGRPAPRSDASDGLPVRELGSRLAGAELAAARLLVAALDPRPDAAAAAGPGRAEGVGRWPPSR</sequence>